<protein>
    <submittedName>
        <fullName evidence="2">GRAS family protein</fullName>
    </submittedName>
</protein>
<keyword evidence="1" id="KW-0175">Coiled coil</keyword>
<gene>
    <name evidence="2" type="primary">GRAS10a</name>
</gene>
<accession>I0AZ55</accession>
<sequence length="189" mass="20781">MAYMCADSGNLMAVAEQVIKQKQEQEQQQQQHHLNQQQQLFSLNPFSLNPCWTTTTTTATIHMSNSPNFGFGLTGSGFPDPLDAGENEFQFPQIDHHSTGFRFSDFGGGGEFDSDDWMDSLMNTGHSTDSSALPSACDAWQNNADFGLYTTDPFATCPSRLNVGCCSSPSDLNRVVFIEPPKSPVQAWP</sequence>
<dbReference type="AlphaFoldDB" id="I0AZ55"/>
<name>I0AZ55_9ROSI</name>
<feature type="coiled-coil region" evidence="1">
    <location>
        <begin position="12"/>
        <end position="40"/>
    </location>
</feature>
<proteinExistence type="evidence at transcript level"/>
<feature type="non-terminal residue" evidence="2">
    <location>
        <position position="189"/>
    </location>
</feature>
<reference evidence="2" key="1">
    <citation type="submission" date="2012-02" db="EMBL/GenBank/DDBJ databases">
        <title>Studies in transcriptomics of somatic embryogenesis in Dimocarpus longan.</title>
        <authorList>
            <person name="Lai Z.X."/>
            <person name="Chen Y.K."/>
            <person name="Lin Y.L."/>
        </authorList>
    </citation>
    <scope>NUCLEOTIDE SEQUENCE</scope>
    <source>
        <tissue evidence="2">Embryogenic callus</tissue>
    </source>
</reference>
<evidence type="ECO:0000256" key="1">
    <source>
        <dbReference type="SAM" id="Coils"/>
    </source>
</evidence>
<organism evidence="2">
    <name type="scientific">Dimocarpus longan</name>
    <dbReference type="NCBI Taxonomy" id="128017"/>
    <lineage>
        <taxon>Eukaryota</taxon>
        <taxon>Viridiplantae</taxon>
        <taxon>Streptophyta</taxon>
        <taxon>Embryophyta</taxon>
        <taxon>Tracheophyta</taxon>
        <taxon>Spermatophyta</taxon>
        <taxon>Magnoliopsida</taxon>
        <taxon>eudicotyledons</taxon>
        <taxon>Gunneridae</taxon>
        <taxon>Pentapetalae</taxon>
        <taxon>rosids</taxon>
        <taxon>malvids</taxon>
        <taxon>Sapindales</taxon>
        <taxon>Sapindaceae</taxon>
        <taxon>Dimocarpus</taxon>
    </lineage>
</organism>
<evidence type="ECO:0000313" key="2">
    <source>
        <dbReference type="EMBL" id="AFH54543.1"/>
    </source>
</evidence>
<dbReference type="EMBL" id="JQ639236">
    <property type="protein sequence ID" value="AFH54543.1"/>
    <property type="molecule type" value="mRNA"/>
</dbReference>